<dbReference type="SUPFAM" id="SSF52540">
    <property type="entry name" value="P-loop containing nucleoside triphosphate hydrolases"/>
    <property type="match status" value="1"/>
</dbReference>
<dbReference type="GO" id="GO:0000731">
    <property type="term" value="P:DNA synthesis involved in DNA repair"/>
    <property type="evidence" value="ECO:0007669"/>
    <property type="project" value="TreeGrafter"/>
</dbReference>
<dbReference type="AlphaFoldDB" id="A0A0B4DAJ6"/>
<proteinExistence type="predicted"/>
<dbReference type="RefSeq" id="WP_039372781.1">
    <property type="nucleotide sequence ID" value="NZ_JWTA01000020.1"/>
</dbReference>
<accession>A0A0B4DAJ6</accession>
<organism evidence="1 2">
    <name type="scientific">Chryseobacterium taiwanense</name>
    <dbReference type="NCBI Taxonomy" id="363331"/>
    <lineage>
        <taxon>Bacteria</taxon>
        <taxon>Pseudomonadati</taxon>
        <taxon>Bacteroidota</taxon>
        <taxon>Flavobacteriia</taxon>
        <taxon>Flavobacteriales</taxon>
        <taxon>Weeksellaceae</taxon>
        <taxon>Chryseobacterium group</taxon>
        <taxon>Chryseobacterium</taxon>
    </lineage>
</organism>
<evidence type="ECO:0008006" key="3">
    <source>
        <dbReference type="Google" id="ProtNLM"/>
    </source>
</evidence>
<keyword evidence="2" id="KW-1185">Reference proteome</keyword>
<dbReference type="PANTHER" id="PTHR32182">
    <property type="entry name" value="DNA REPLICATION AND REPAIR PROTEIN RECF"/>
    <property type="match status" value="1"/>
</dbReference>
<comment type="caution">
    <text evidence="1">The sequence shown here is derived from an EMBL/GenBank/DDBJ whole genome shotgun (WGS) entry which is preliminary data.</text>
</comment>
<reference evidence="1 2" key="1">
    <citation type="submission" date="2014-12" db="EMBL/GenBank/DDBJ databases">
        <title>Genome sequencing of Chryseobacterium taiwanense TPW19.</title>
        <authorList>
            <person name="Tan P.W."/>
            <person name="Chan K.-G."/>
        </authorList>
    </citation>
    <scope>NUCLEOTIDE SEQUENCE [LARGE SCALE GENOMIC DNA]</scope>
    <source>
        <strain evidence="1 2">TPW19</strain>
    </source>
</reference>
<name>A0A0B4DAJ6_9FLAO</name>
<protein>
    <recommendedName>
        <fullName evidence="3">ATPase AAA-type core domain-containing protein</fullName>
    </recommendedName>
</protein>
<dbReference type="OrthoDB" id="997844at2"/>
<dbReference type="PANTHER" id="PTHR32182:SF22">
    <property type="entry name" value="ATP-DEPENDENT ENDONUCLEASE, OLD FAMILY-RELATED"/>
    <property type="match status" value="1"/>
</dbReference>
<gene>
    <name evidence="1" type="ORF">RM51_17815</name>
</gene>
<dbReference type="EMBL" id="JWTA01000020">
    <property type="protein sequence ID" value="KIC61335.1"/>
    <property type="molecule type" value="Genomic_DNA"/>
</dbReference>
<evidence type="ECO:0000313" key="2">
    <source>
        <dbReference type="Proteomes" id="UP000031167"/>
    </source>
</evidence>
<evidence type="ECO:0000313" key="1">
    <source>
        <dbReference type="EMBL" id="KIC61335.1"/>
    </source>
</evidence>
<sequence length="804" mass="95819">MKNFKLLAIRPLNEEINSIQHSCRKNILKGLQDNFIYRFYSDYIFLDKDRNEIANTTEYTDVQIIKHKRSVPDDFYGDNINICAVVGKNGSGKSSLLELFYYFLYEYSLYERLLNHQSITSEYTKEFFIEFYYQLDDCIYCLKWNSTHKFTKISYIKDHKNKNLYIKDFSNIELSENRSSSYKIPIYTIVTNYSIYGLNSSSDQDRWLDRLFIKNDGYQTPIVLTPYREDGNININSEFELANSRLLKVFLLSSEENEIKTSALIRDLSIQKLLFKLDIKKNLNIYFNDKTYELEDVVSQFELINSYRNELFFNKLYTFFKKKIIYRELIYSYSKIDFQDSHKFMHQCFNLSNLYIFKKIIKIVFNYKNYKGFKPLFNDFKIGNLQSNNNLVDIFIGNYVKFFSPSGSNLNLIQFVELTKQNIYEVDKMFLKNIDLIKRNILKYYYNFYDEAVINNEYEKSCQYIYKKSVSVFEIINSFLDDFNEKLASTNFREIYISNLLSRLSLDSSHVTLKLRQVLNMQESNFFNYLTISDQKNFSEKDDNVYYTVNKNYFDQVKLLTDEEIPNAFFEALFFFRKANFNSDFELKYLSSGEQQLLHSFISLLYHIDNILSVVENEEANTNSDSKILTYKAINIILDEIELYYHPEYQRIYIDSLLVLLKQKKYKKLNFNIIFSTHSPFILSDIPNQNILKLKNGEPDYCKNSTNSFGANIHDLLADEFFLENGFMGEFASKKIQKIFKTISSDKLVINIENYESLIQEINIIGEHLLRKPLLEMLDKKFQEYLDNKTLIEFYQKRINELSK</sequence>
<dbReference type="STRING" id="363331.RM51_17815"/>
<dbReference type="InterPro" id="IPR027417">
    <property type="entry name" value="P-loop_NTPase"/>
</dbReference>
<dbReference type="Proteomes" id="UP000031167">
    <property type="component" value="Unassembled WGS sequence"/>
</dbReference>
<dbReference type="GO" id="GO:0006302">
    <property type="term" value="P:double-strand break repair"/>
    <property type="evidence" value="ECO:0007669"/>
    <property type="project" value="TreeGrafter"/>
</dbReference>
<dbReference type="Gene3D" id="3.40.50.300">
    <property type="entry name" value="P-loop containing nucleotide triphosphate hydrolases"/>
    <property type="match status" value="1"/>
</dbReference>